<dbReference type="STRING" id="1658172.A0A1B7NYT7"/>
<feature type="compositionally biased region" description="Polar residues" evidence="1">
    <location>
        <begin position="66"/>
        <end position="80"/>
    </location>
</feature>
<feature type="compositionally biased region" description="Low complexity" evidence="1">
    <location>
        <begin position="83"/>
        <end position="98"/>
    </location>
</feature>
<organism evidence="2 3">
    <name type="scientific">Emergomyces africanus</name>
    <dbReference type="NCBI Taxonomy" id="1955775"/>
    <lineage>
        <taxon>Eukaryota</taxon>
        <taxon>Fungi</taxon>
        <taxon>Dikarya</taxon>
        <taxon>Ascomycota</taxon>
        <taxon>Pezizomycotina</taxon>
        <taxon>Eurotiomycetes</taxon>
        <taxon>Eurotiomycetidae</taxon>
        <taxon>Onygenales</taxon>
        <taxon>Ajellomycetaceae</taxon>
        <taxon>Emergomyces</taxon>
    </lineage>
</organism>
<keyword evidence="3" id="KW-1185">Reference proteome</keyword>
<feature type="region of interest" description="Disordered" evidence="1">
    <location>
        <begin position="110"/>
        <end position="186"/>
    </location>
</feature>
<dbReference type="OrthoDB" id="5405654at2759"/>
<dbReference type="PANTHER" id="PTHR42053">
    <property type="match status" value="1"/>
</dbReference>
<protein>
    <submittedName>
        <fullName evidence="2">Uncharacterized protein</fullName>
    </submittedName>
</protein>
<dbReference type="PANTHER" id="PTHR42053:SF1">
    <property type="match status" value="1"/>
</dbReference>
<evidence type="ECO:0000313" key="2">
    <source>
        <dbReference type="EMBL" id="OAX81757.1"/>
    </source>
</evidence>
<evidence type="ECO:0000313" key="3">
    <source>
        <dbReference type="Proteomes" id="UP000091918"/>
    </source>
</evidence>
<name>A0A1B7NYT7_9EURO</name>
<dbReference type="AlphaFoldDB" id="A0A1B7NYT7"/>
<comment type="caution">
    <text evidence="2">The sequence shown here is derived from an EMBL/GenBank/DDBJ whole genome shotgun (WGS) entry which is preliminary data.</text>
</comment>
<accession>A0A1B7NYT7</accession>
<evidence type="ECO:0000256" key="1">
    <source>
        <dbReference type="SAM" id="MobiDB-lite"/>
    </source>
</evidence>
<feature type="compositionally biased region" description="Low complexity" evidence="1">
    <location>
        <begin position="144"/>
        <end position="164"/>
    </location>
</feature>
<sequence length="221" mass="23871">MPPSSKPTLPPISTSKIPIFPSELHQSPVLLTGKLESIKQEDILQKTPITPPVAYADFLKSVTPVLTSPMRTGSSMLSERSSGHSSPTTTQPSTASSTFFCSCDSHKPHKPPAVSIPPPSPFARPRSARTPKSLRALRIPPSPSMRSPISASSPKSASCISARSQFSPSDWCTSPGTRYFEPPRSASGRSVCVRHVVTRTVTYKRTPLDPAPKGKRRKTDE</sequence>
<dbReference type="EMBL" id="LGUA01000415">
    <property type="protein sequence ID" value="OAX81757.1"/>
    <property type="molecule type" value="Genomic_DNA"/>
</dbReference>
<feature type="region of interest" description="Disordered" evidence="1">
    <location>
        <begin position="66"/>
        <end position="98"/>
    </location>
</feature>
<proteinExistence type="predicted"/>
<dbReference type="Proteomes" id="UP000091918">
    <property type="component" value="Unassembled WGS sequence"/>
</dbReference>
<reference evidence="2 3" key="1">
    <citation type="submission" date="2015-07" db="EMBL/GenBank/DDBJ databases">
        <title>Emmonsia species relationships and genome sequence.</title>
        <authorList>
            <person name="Cuomo C.A."/>
            <person name="Schwartz I.S."/>
            <person name="Kenyon C."/>
            <person name="de Hoog G.S."/>
            <person name="Govender N.P."/>
            <person name="Botha A."/>
            <person name="Moreno L."/>
            <person name="de Vries M."/>
            <person name="Munoz J.F."/>
            <person name="Stielow J.B."/>
        </authorList>
    </citation>
    <scope>NUCLEOTIDE SEQUENCE [LARGE SCALE GENOMIC DNA]</scope>
    <source>
        <strain evidence="2 3">CBS 136260</strain>
    </source>
</reference>
<gene>
    <name evidence="2" type="ORF">ACJ72_03901</name>
</gene>
<feature type="compositionally biased region" description="Polar residues" evidence="1">
    <location>
        <begin position="165"/>
        <end position="176"/>
    </location>
</feature>